<dbReference type="AlphaFoldDB" id="A0A6A5YIF0"/>
<accession>A0A6A5YIF0</accession>
<evidence type="ECO:0000256" key="1">
    <source>
        <dbReference type="SAM" id="MobiDB-lite"/>
    </source>
</evidence>
<feature type="region of interest" description="Disordered" evidence="1">
    <location>
        <begin position="21"/>
        <end position="47"/>
    </location>
</feature>
<dbReference type="Proteomes" id="UP000799770">
    <property type="component" value="Unassembled WGS sequence"/>
</dbReference>
<evidence type="ECO:0000313" key="4">
    <source>
        <dbReference type="Proteomes" id="UP000799770"/>
    </source>
</evidence>
<protein>
    <submittedName>
        <fullName evidence="3">Uncharacterized protein</fullName>
    </submittedName>
</protein>
<keyword evidence="2" id="KW-0732">Signal</keyword>
<gene>
    <name evidence="3" type="ORF">BDV96DRAFT_591766</name>
</gene>
<dbReference type="EMBL" id="ML977369">
    <property type="protein sequence ID" value="KAF2105908.1"/>
    <property type="molecule type" value="Genomic_DNA"/>
</dbReference>
<feature type="compositionally biased region" description="Low complexity" evidence="1">
    <location>
        <begin position="21"/>
        <end position="39"/>
    </location>
</feature>
<evidence type="ECO:0000256" key="2">
    <source>
        <dbReference type="SAM" id="SignalP"/>
    </source>
</evidence>
<proteinExistence type="predicted"/>
<sequence length="167" mass="18344">MKILLAILLLLTLLSIPTTTAPTGASTTGSPSSPDADSSLAIPRSSPNPVRSLALVGQGNVHEADKAELQPRVDLWWDAIAFTDECLTCAFNEAFLWSVPPFSFRTRHQVPDLRRLIYLAAALTNCRDQCGAYVLAFDDNAQARFIRMWEWLLWIVAPPLEDGPPGP</sequence>
<organism evidence="3 4">
    <name type="scientific">Lophiotrema nucula</name>
    <dbReference type="NCBI Taxonomy" id="690887"/>
    <lineage>
        <taxon>Eukaryota</taxon>
        <taxon>Fungi</taxon>
        <taxon>Dikarya</taxon>
        <taxon>Ascomycota</taxon>
        <taxon>Pezizomycotina</taxon>
        <taxon>Dothideomycetes</taxon>
        <taxon>Pleosporomycetidae</taxon>
        <taxon>Pleosporales</taxon>
        <taxon>Lophiotremataceae</taxon>
        <taxon>Lophiotrema</taxon>
    </lineage>
</organism>
<feature type="chain" id="PRO_5025593266" evidence="2">
    <location>
        <begin position="21"/>
        <end position="167"/>
    </location>
</feature>
<feature type="signal peptide" evidence="2">
    <location>
        <begin position="1"/>
        <end position="20"/>
    </location>
</feature>
<evidence type="ECO:0000313" key="3">
    <source>
        <dbReference type="EMBL" id="KAF2105908.1"/>
    </source>
</evidence>
<keyword evidence="4" id="KW-1185">Reference proteome</keyword>
<name>A0A6A5YIF0_9PLEO</name>
<reference evidence="3" key="1">
    <citation type="journal article" date="2020" name="Stud. Mycol.">
        <title>101 Dothideomycetes genomes: a test case for predicting lifestyles and emergence of pathogens.</title>
        <authorList>
            <person name="Haridas S."/>
            <person name="Albert R."/>
            <person name="Binder M."/>
            <person name="Bloem J."/>
            <person name="Labutti K."/>
            <person name="Salamov A."/>
            <person name="Andreopoulos B."/>
            <person name="Baker S."/>
            <person name="Barry K."/>
            <person name="Bills G."/>
            <person name="Bluhm B."/>
            <person name="Cannon C."/>
            <person name="Castanera R."/>
            <person name="Culley D."/>
            <person name="Daum C."/>
            <person name="Ezra D."/>
            <person name="Gonzalez J."/>
            <person name="Henrissat B."/>
            <person name="Kuo A."/>
            <person name="Liang C."/>
            <person name="Lipzen A."/>
            <person name="Lutzoni F."/>
            <person name="Magnuson J."/>
            <person name="Mondo S."/>
            <person name="Nolan M."/>
            <person name="Ohm R."/>
            <person name="Pangilinan J."/>
            <person name="Park H.-J."/>
            <person name="Ramirez L."/>
            <person name="Alfaro M."/>
            <person name="Sun H."/>
            <person name="Tritt A."/>
            <person name="Yoshinaga Y."/>
            <person name="Zwiers L.-H."/>
            <person name="Turgeon B."/>
            <person name="Goodwin S."/>
            <person name="Spatafora J."/>
            <person name="Crous P."/>
            <person name="Grigoriev I."/>
        </authorList>
    </citation>
    <scope>NUCLEOTIDE SEQUENCE</scope>
    <source>
        <strain evidence="3">CBS 627.86</strain>
    </source>
</reference>